<dbReference type="InterPro" id="IPR032808">
    <property type="entry name" value="DoxX"/>
</dbReference>
<evidence type="ECO:0000313" key="9">
    <source>
        <dbReference type="Proteomes" id="UP000537592"/>
    </source>
</evidence>
<name>A0A7W5Z5F0_9HYPH</name>
<reference evidence="8 9" key="1">
    <citation type="submission" date="2020-08" db="EMBL/GenBank/DDBJ databases">
        <title>Genomic Encyclopedia of Type Strains, Phase IV (KMG-IV): sequencing the most valuable type-strain genomes for metagenomic binning, comparative biology and taxonomic classification.</title>
        <authorList>
            <person name="Goeker M."/>
        </authorList>
    </citation>
    <scope>NUCLEOTIDE SEQUENCE [LARGE SCALE GENOMIC DNA]</scope>
    <source>
        <strain evidence="8 9">DSM 28760</strain>
    </source>
</reference>
<feature type="transmembrane region" description="Helical" evidence="7">
    <location>
        <begin position="105"/>
        <end position="126"/>
    </location>
</feature>
<feature type="transmembrane region" description="Helical" evidence="7">
    <location>
        <begin position="48"/>
        <end position="68"/>
    </location>
</feature>
<dbReference type="GO" id="GO:0005886">
    <property type="term" value="C:plasma membrane"/>
    <property type="evidence" value="ECO:0007669"/>
    <property type="project" value="UniProtKB-SubCell"/>
</dbReference>
<proteinExistence type="inferred from homology"/>
<evidence type="ECO:0000256" key="2">
    <source>
        <dbReference type="ARBA" id="ARBA00006679"/>
    </source>
</evidence>
<keyword evidence="6 7" id="KW-0472">Membrane</keyword>
<evidence type="ECO:0000256" key="5">
    <source>
        <dbReference type="ARBA" id="ARBA00022989"/>
    </source>
</evidence>
<dbReference type="PANTHER" id="PTHR33452">
    <property type="entry name" value="OXIDOREDUCTASE CATD-RELATED"/>
    <property type="match status" value="1"/>
</dbReference>
<dbReference type="InterPro" id="IPR051907">
    <property type="entry name" value="DoxX-like_oxidoreductase"/>
</dbReference>
<keyword evidence="4 7" id="KW-0812">Transmembrane</keyword>
<dbReference type="EMBL" id="JACICC010000004">
    <property type="protein sequence ID" value="MBB3810024.1"/>
    <property type="molecule type" value="Genomic_DNA"/>
</dbReference>
<dbReference type="RefSeq" id="WP_183752655.1">
    <property type="nucleotide sequence ID" value="NZ_JACICC010000004.1"/>
</dbReference>
<keyword evidence="3" id="KW-1003">Cell membrane</keyword>
<protein>
    <submittedName>
        <fullName evidence="8">Putative oxidoreductase</fullName>
    </submittedName>
</protein>
<evidence type="ECO:0000256" key="1">
    <source>
        <dbReference type="ARBA" id="ARBA00004651"/>
    </source>
</evidence>
<evidence type="ECO:0000256" key="7">
    <source>
        <dbReference type="SAM" id="Phobius"/>
    </source>
</evidence>
<comment type="subcellular location">
    <subcellularLocation>
        <location evidence="1">Cell membrane</location>
        <topology evidence="1">Multi-pass membrane protein</topology>
    </subcellularLocation>
</comment>
<comment type="caution">
    <text evidence="8">The sequence shown here is derived from an EMBL/GenBank/DDBJ whole genome shotgun (WGS) entry which is preliminary data.</text>
</comment>
<keyword evidence="9" id="KW-1185">Reference proteome</keyword>
<sequence length="131" mass="14105">MSIAAKLNSFQPQVLSILRIASGLFLLQHGLSKLIQFPYVESLANVPLFSQLGIGGIIETVGSILLILGLFTRPAAFILSGLTAVAYFQFHLPRGFYPLTNGGELAALFSFVFLYIVFAGPGAWSLDGKRA</sequence>
<evidence type="ECO:0000256" key="6">
    <source>
        <dbReference type="ARBA" id="ARBA00023136"/>
    </source>
</evidence>
<dbReference type="Pfam" id="PF07681">
    <property type="entry name" value="DoxX"/>
    <property type="match status" value="1"/>
</dbReference>
<feature type="transmembrane region" description="Helical" evidence="7">
    <location>
        <begin position="75"/>
        <end position="93"/>
    </location>
</feature>
<dbReference type="AlphaFoldDB" id="A0A7W5Z5F0"/>
<dbReference type="PANTHER" id="PTHR33452:SF4">
    <property type="entry name" value="BLL4328 PROTEIN"/>
    <property type="match status" value="1"/>
</dbReference>
<accession>A0A7W5Z5F0</accession>
<comment type="similarity">
    <text evidence="2">Belongs to the DoxX family.</text>
</comment>
<gene>
    <name evidence="8" type="ORF">FHS81_002112</name>
</gene>
<dbReference type="Proteomes" id="UP000537592">
    <property type="component" value="Unassembled WGS sequence"/>
</dbReference>
<evidence type="ECO:0000313" key="8">
    <source>
        <dbReference type="EMBL" id="MBB3810024.1"/>
    </source>
</evidence>
<evidence type="ECO:0000256" key="4">
    <source>
        <dbReference type="ARBA" id="ARBA00022692"/>
    </source>
</evidence>
<keyword evidence="5 7" id="KW-1133">Transmembrane helix</keyword>
<evidence type="ECO:0000256" key="3">
    <source>
        <dbReference type="ARBA" id="ARBA00022475"/>
    </source>
</evidence>
<organism evidence="8 9">
    <name type="scientific">Pseudochelatococcus contaminans</name>
    <dbReference type="NCBI Taxonomy" id="1538103"/>
    <lineage>
        <taxon>Bacteria</taxon>
        <taxon>Pseudomonadati</taxon>
        <taxon>Pseudomonadota</taxon>
        <taxon>Alphaproteobacteria</taxon>
        <taxon>Hyphomicrobiales</taxon>
        <taxon>Chelatococcaceae</taxon>
        <taxon>Pseudochelatococcus</taxon>
    </lineage>
</organism>